<name>A0A2N8ZAI3_9VIBR</name>
<dbReference type="KEGG" id="vta:A0932"/>
<reference evidence="2 3" key="1">
    <citation type="submission" date="2017-10" db="EMBL/GenBank/DDBJ databases">
        <authorList>
            <person name="Banno H."/>
            <person name="Chua N.-H."/>
        </authorList>
    </citation>
    <scope>NUCLEOTIDE SEQUENCE [LARGE SCALE GENOMIC DNA]</scope>
    <source>
        <strain evidence="2">Vibrio tapetis CECT4600</strain>
    </source>
</reference>
<dbReference type="EMBL" id="LT960611">
    <property type="protein sequence ID" value="SON48911.1"/>
    <property type="molecule type" value="Genomic_DNA"/>
</dbReference>
<keyword evidence="1" id="KW-0732">Signal</keyword>
<protein>
    <submittedName>
        <fullName evidence="2">Uncharacterized protein</fullName>
    </submittedName>
</protein>
<organism evidence="2 3">
    <name type="scientific">Vibrio tapetis subsp. tapetis</name>
    <dbReference type="NCBI Taxonomy" id="1671868"/>
    <lineage>
        <taxon>Bacteria</taxon>
        <taxon>Pseudomonadati</taxon>
        <taxon>Pseudomonadota</taxon>
        <taxon>Gammaproteobacteria</taxon>
        <taxon>Vibrionales</taxon>
        <taxon>Vibrionaceae</taxon>
        <taxon>Vibrio</taxon>
    </lineage>
</organism>
<dbReference type="RefSeq" id="WP_102521670.1">
    <property type="nucleotide sequence ID" value="NZ_LT960611.1"/>
</dbReference>
<dbReference type="Proteomes" id="UP000235828">
    <property type="component" value="Chromosome A"/>
</dbReference>
<dbReference type="AlphaFoldDB" id="A0A2N8ZAI3"/>
<evidence type="ECO:0000256" key="1">
    <source>
        <dbReference type="SAM" id="SignalP"/>
    </source>
</evidence>
<sequence>MKKTVLVGLCLFVSFTASADVTIEKNRVVCQSESAIKLYLKRKSGSNKNIDLPSDCRKIKNKRSGEVKSRGNGYVEIEPKFGDSIYVDKNAIR</sequence>
<feature type="chain" id="PRO_5014977272" evidence="1">
    <location>
        <begin position="20"/>
        <end position="93"/>
    </location>
</feature>
<gene>
    <name evidence="2" type="ORF">VTAP4600_A0932</name>
</gene>
<accession>A0A2N8ZAI3</accession>
<evidence type="ECO:0000313" key="3">
    <source>
        <dbReference type="Proteomes" id="UP000235828"/>
    </source>
</evidence>
<dbReference type="OrthoDB" id="5905217at2"/>
<keyword evidence="3" id="KW-1185">Reference proteome</keyword>
<evidence type="ECO:0000313" key="2">
    <source>
        <dbReference type="EMBL" id="SON48911.1"/>
    </source>
</evidence>
<feature type="signal peptide" evidence="1">
    <location>
        <begin position="1"/>
        <end position="19"/>
    </location>
</feature>
<proteinExistence type="predicted"/>